<dbReference type="Proteomes" id="UP000278062">
    <property type="component" value="Unassembled WGS sequence"/>
</dbReference>
<comment type="similarity">
    <text evidence="8">Belongs to the methyl-accepting chemotaxis (MCP) protein family.</text>
</comment>
<dbReference type="AlphaFoldDB" id="A0A3M3RMV6"/>
<evidence type="ECO:0000256" key="7">
    <source>
        <dbReference type="ARBA" id="ARBA00023224"/>
    </source>
</evidence>
<dbReference type="PROSITE" id="PS50111">
    <property type="entry name" value="CHEMOTAXIS_TRANSDUC_2"/>
    <property type="match status" value="1"/>
</dbReference>
<gene>
    <name evidence="13" type="ORF">ALQ49_04160</name>
</gene>
<dbReference type="PANTHER" id="PTHR32089:SF119">
    <property type="entry name" value="METHYL-ACCEPTING CHEMOTAXIS PROTEIN CTPL"/>
    <property type="match status" value="1"/>
</dbReference>
<evidence type="ECO:0000313" key="13">
    <source>
        <dbReference type="EMBL" id="RMN97746.1"/>
    </source>
</evidence>
<evidence type="ECO:0000256" key="3">
    <source>
        <dbReference type="ARBA" id="ARBA00022481"/>
    </source>
</evidence>
<comment type="subcellular location">
    <subcellularLocation>
        <location evidence="1">Cell membrane</location>
        <topology evidence="1">Multi-pass membrane protein</topology>
    </subcellularLocation>
</comment>
<proteinExistence type="inferred from homology"/>
<keyword evidence="7 9" id="KW-0807">Transducer</keyword>
<dbReference type="PANTHER" id="PTHR32089">
    <property type="entry name" value="METHYL-ACCEPTING CHEMOTAXIS PROTEIN MCPB"/>
    <property type="match status" value="1"/>
</dbReference>
<dbReference type="SMART" id="SM00283">
    <property type="entry name" value="MA"/>
    <property type="match status" value="1"/>
</dbReference>
<keyword evidence="6 10" id="KW-0472">Membrane</keyword>
<feature type="transmembrane region" description="Helical" evidence="10">
    <location>
        <begin position="290"/>
        <end position="311"/>
    </location>
</feature>
<dbReference type="Gene3D" id="6.10.340.10">
    <property type="match status" value="1"/>
</dbReference>
<dbReference type="Pfam" id="PF00015">
    <property type="entry name" value="MCPsignal"/>
    <property type="match status" value="1"/>
</dbReference>
<dbReference type="EMBL" id="RBPL01000061">
    <property type="protein sequence ID" value="RMN97746.1"/>
    <property type="molecule type" value="Genomic_DNA"/>
</dbReference>
<dbReference type="SUPFAM" id="SSF58104">
    <property type="entry name" value="Methyl-accepting chemotaxis protein (MCP) signaling domain"/>
    <property type="match status" value="1"/>
</dbReference>
<feature type="domain" description="Methyl-accepting transducer" evidence="11">
    <location>
        <begin position="372"/>
        <end position="608"/>
    </location>
</feature>
<keyword evidence="5 10" id="KW-1133">Transmembrane helix</keyword>
<evidence type="ECO:0000256" key="10">
    <source>
        <dbReference type="SAM" id="Phobius"/>
    </source>
</evidence>
<evidence type="ECO:0000256" key="9">
    <source>
        <dbReference type="PROSITE-ProRule" id="PRU00284"/>
    </source>
</evidence>
<dbReference type="PROSITE" id="PS50885">
    <property type="entry name" value="HAMP"/>
    <property type="match status" value="1"/>
</dbReference>
<name>A0A3M3RMV6_9PSED</name>
<keyword evidence="4 10" id="KW-0812">Transmembrane</keyword>
<evidence type="ECO:0000259" key="11">
    <source>
        <dbReference type="PROSITE" id="PS50111"/>
    </source>
</evidence>
<dbReference type="CDD" id="cd06225">
    <property type="entry name" value="HAMP"/>
    <property type="match status" value="1"/>
</dbReference>
<sequence length="644" mass="68015">MSAVLSLLQSRLLRPVFIALGIALLVQVIVAVALTRSTVTALEADLANRLGVDSQRLSSELELASSEVTSSLDALSASTRQRLSVGLSTRLKEEQAQLRATLEKDLRESATDMAELLAAVAPRAMWDNDTPTLSEFARRAQRNPNVLFVVYDDAAGEHLTRYMNRDNPLVRALLAKGEGERAMDKVLNAAKNDPSVYYVEASISPNGVEIGKVRMGVSTATVEENLAALDKRFATLITSGEQLVSDSLASASKDSSTALRTRLQSAQAAGVAMTGNTRVAVQEAAETLRWRIGMGLALVGLGVLLLLAVVLGRRVVSKLHLLIAALNDLAAGEGDLTKRVKLDSDDEIGDMSAAVNRFIDKLQPIVREAGEVAQRTGVEIGVMSQRNAGADAAAELQRDEVAASLKALGQMADEAQSESHAMQAALRQVIDIKQATDENTRTSSQVGGLIEALAGQVETGAQVIERLAQQSQQIEVVLEVIHGIAEQTNLLALNAAIEAARAGETGRGFAVVADEVRALASKTQSSTGDIQEHIIALQRGAKEAVAAIGIAGRQAKEGLEVLRDSAKRQQTVQASVEQVHAAIGLATQAAVHQAEGAQAVRGRVEVIHAQAEKAAKAVVETTASGKVLNGLAAQLKASLGQFRA</sequence>
<evidence type="ECO:0000256" key="6">
    <source>
        <dbReference type="ARBA" id="ARBA00023136"/>
    </source>
</evidence>
<evidence type="ECO:0000256" key="2">
    <source>
        <dbReference type="ARBA" id="ARBA00022475"/>
    </source>
</evidence>
<dbReference type="SMART" id="SM00304">
    <property type="entry name" value="HAMP"/>
    <property type="match status" value="1"/>
</dbReference>
<keyword evidence="2" id="KW-1003">Cell membrane</keyword>
<evidence type="ECO:0000313" key="14">
    <source>
        <dbReference type="Proteomes" id="UP000278062"/>
    </source>
</evidence>
<evidence type="ECO:0000256" key="1">
    <source>
        <dbReference type="ARBA" id="ARBA00004651"/>
    </source>
</evidence>
<dbReference type="GO" id="GO:0006935">
    <property type="term" value="P:chemotaxis"/>
    <property type="evidence" value="ECO:0007669"/>
    <property type="project" value="UniProtKB-ARBA"/>
</dbReference>
<dbReference type="Gene3D" id="1.10.287.950">
    <property type="entry name" value="Methyl-accepting chemotaxis protein"/>
    <property type="match status" value="1"/>
</dbReference>
<dbReference type="InterPro" id="IPR003660">
    <property type="entry name" value="HAMP_dom"/>
</dbReference>
<evidence type="ECO:0000259" key="12">
    <source>
        <dbReference type="PROSITE" id="PS50885"/>
    </source>
</evidence>
<evidence type="ECO:0000256" key="8">
    <source>
        <dbReference type="ARBA" id="ARBA00029447"/>
    </source>
</evidence>
<protein>
    <submittedName>
        <fullName evidence="13">Methyl-accepting chemotaxis protein</fullName>
    </submittedName>
</protein>
<comment type="caution">
    <text evidence="13">The sequence shown here is derived from an EMBL/GenBank/DDBJ whole genome shotgun (WGS) entry which is preliminary data.</text>
</comment>
<dbReference type="GO" id="GO:0007165">
    <property type="term" value="P:signal transduction"/>
    <property type="evidence" value="ECO:0007669"/>
    <property type="project" value="UniProtKB-KW"/>
</dbReference>
<reference evidence="13 14" key="1">
    <citation type="submission" date="2018-08" db="EMBL/GenBank/DDBJ databases">
        <title>Recombination of ecologically and evolutionarily significant loci maintains genetic cohesion in the Pseudomonas syringae species complex.</title>
        <authorList>
            <person name="Dillon M."/>
            <person name="Thakur S."/>
            <person name="Almeida R.N.D."/>
            <person name="Weir B.S."/>
            <person name="Guttman D.S."/>
        </authorList>
    </citation>
    <scope>NUCLEOTIDE SEQUENCE [LARGE SCALE GENOMIC DNA]</scope>
    <source>
        <strain evidence="13 14">1089_5</strain>
    </source>
</reference>
<dbReference type="InterPro" id="IPR004089">
    <property type="entry name" value="MCPsignal_dom"/>
</dbReference>
<accession>A0A3M3RMV6</accession>
<dbReference type="RefSeq" id="WP_074842323.1">
    <property type="nucleotide sequence ID" value="NZ_RBPB01000245.1"/>
</dbReference>
<organism evidence="13 14">
    <name type="scientific">Pseudomonas syringae pv. apii</name>
    <dbReference type="NCBI Taxonomy" id="81036"/>
    <lineage>
        <taxon>Bacteria</taxon>
        <taxon>Pseudomonadati</taxon>
        <taxon>Pseudomonadota</taxon>
        <taxon>Gammaproteobacteria</taxon>
        <taxon>Pseudomonadales</taxon>
        <taxon>Pseudomonadaceae</taxon>
        <taxon>Pseudomonas</taxon>
    </lineage>
</organism>
<dbReference type="GO" id="GO:0005886">
    <property type="term" value="C:plasma membrane"/>
    <property type="evidence" value="ECO:0007669"/>
    <property type="project" value="UniProtKB-SubCell"/>
</dbReference>
<feature type="domain" description="HAMP" evidence="12">
    <location>
        <begin position="313"/>
        <end position="367"/>
    </location>
</feature>
<dbReference type="Pfam" id="PF00672">
    <property type="entry name" value="HAMP"/>
    <property type="match status" value="1"/>
</dbReference>
<evidence type="ECO:0000256" key="4">
    <source>
        <dbReference type="ARBA" id="ARBA00022692"/>
    </source>
</evidence>
<feature type="transmembrane region" description="Helical" evidence="10">
    <location>
        <begin position="12"/>
        <end position="34"/>
    </location>
</feature>
<keyword evidence="3" id="KW-0488">Methylation</keyword>
<evidence type="ECO:0000256" key="5">
    <source>
        <dbReference type="ARBA" id="ARBA00022989"/>
    </source>
</evidence>